<dbReference type="AlphaFoldDB" id="A0AAW8JBQ5"/>
<keyword evidence="1" id="KW-1133">Transmembrane helix</keyword>
<feature type="transmembrane region" description="Helical" evidence="1">
    <location>
        <begin position="20"/>
        <end position="40"/>
    </location>
</feature>
<gene>
    <name evidence="2" type="ORF">RFH47_16245</name>
</gene>
<proteinExistence type="predicted"/>
<sequence length="99" mass="11003">MKNFFFLDAVLSTKIITLAYWILLFGVWVIGAVIIGIGTGTTEENAQFGGGIGIFAGLGLIVFGTLFVRLWAEFMVVMFKIQQNTRRTAEALEKRNNIL</sequence>
<name>A0AAW8JBQ5_9GAMM</name>
<comment type="caution">
    <text evidence="2">The sequence shown here is derived from an EMBL/GenBank/DDBJ whole genome shotgun (WGS) entry which is preliminary data.</text>
</comment>
<evidence type="ECO:0000313" key="2">
    <source>
        <dbReference type="EMBL" id="MDQ8937264.1"/>
    </source>
</evidence>
<dbReference type="RefSeq" id="WP_308974597.1">
    <property type="nucleotide sequence ID" value="NZ_JAVIDL010000065.1"/>
</dbReference>
<accession>A0AAW8JBQ5</accession>
<dbReference type="InterPro" id="IPR025557">
    <property type="entry name" value="DUF4282"/>
</dbReference>
<feature type="transmembrane region" description="Helical" evidence="1">
    <location>
        <begin position="52"/>
        <end position="72"/>
    </location>
</feature>
<dbReference type="EMBL" id="JAVIDL010000065">
    <property type="protein sequence ID" value="MDQ8937264.1"/>
    <property type="molecule type" value="Genomic_DNA"/>
</dbReference>
<protein>
    <submittedName>
        <fullName evidence="2">DUF4282 domain-containing protein</fullName>
    </submittedName>
</protein>
<dbReference type="Pfam" id="PF14110">
    <property type="entry name" value="DUF4282"/>
    <property type="match status" value="1"/>
</dbReference>
<keyword evidence="1" id="KW-0472">Membrane</keyword>
<evidence type="ECO:0000313" key="3">
    <source>
        <dbReference type="Proteomes" id="UP001243844"/>
    </source>
</evidence>
<keyword evidence="1" id="KW-0812">Transmembrane</keyword>
<reference evidence="2" key="1">
    <citation type="submission" date="2023-08" db="EMBL/GenBank/DDBJ databases">
        <title>Emergence of clinically-relevant ST2 carbapenem-resistant Acinetobacter baumannii strains in hospital sewages in Zhejiang, East of China.</title>
        <authorList>
            <person name="Kaichao C."/>
            <person name="Zhang R."/>
        </authorList>
    </citation>
    <scope>NUCLEOTIDE SEQUENCE</scope>
    <source>
        <strain evidence="2">M-RB-37</strain>
    </source>
</reference>
<organism evidence="2 3">
    <name type="scientific">Acinetobacter rudis</name>
    <dbReference type="NCBI Taxonomy" id="632955"/>
    <lineage>
        <taxon>Bacteria</taxon>
        <taxon>Pseudomonadati</taxon>
        <taxon>Pseudomonadota</taxon>
        <taxon>Gammaproteobacteria</taxon>
        <taxon>Moraxellales</taxon>
        <taxon>Moraxellaceae</taxon>
        <taxon>Acinetobacter</taxon>
    </lineage>
</organism>
<evidence type="ECO:0000256" key="1">
    <source>
        <dbReference type="SAM" id="Phobius"/>
    </source>
</evidence>
<dbReference type="Proteomes" id="UP001243844">
    <property type="component" value="Unassembled WGS sequence"/>
</dbReference>